<dbReference type="AlphaFoldDB" id="A0A0A0LQZ5"/>
<organism evidence="1 2">
    <name type="scientific">Cucumis sativus</name>
    <name type="common">Cucumber</name>
    <dbReference type="NCBI Taxonomy" id="3659"/>
    <lineage>
        <taxon>Eukaryota</taxon>
        <taxon>Viridiplantae</taxon>
        <taxon>Streptophyta</taxon>
        <taxon>Embryophyta</taxon>
        <taxon>Tracheophyta</taxon>
        <taxon>Spermatophyta</taxon>
        <taxon>Magnoliopsida</taxon>
        <taxon>eudicotyledons</taxon>
        <taxon>Gunneridae</taxon>
        <taxon>Pentapetalae</taxon>
        <taxon>rosids</taxon>
        <taxon>fabids</taxon>
        <taxon>Cucurbitales</taxon>
        <taxon>Cucurbitaceae</taxon>
        <taxon>Benincaseae</taxon>
        <taxon>Cucumis</taxon>
    </lineage>
</organism>
<evidence type="ECO:0000313" key="1">
    <source>
        <dbReference type="EMBL" id="KGN63227.1"/>
    </source>
</evidence>
<name>A0A0A0LQZ5_CUCSA</name>
<sequence length="60" mass="6709">MTANTDWSNFSKLVEATMCVESALAKGKTSSKEKKLSKEPTRTRVALLTALVKYHEEVLH</sequence>
<reference evidence="1 2" key="2">
    <citation type="journal article" date="2009" name="PLoS ONE">
        <title>An integrated genetic and cytogenetic map of the cucumber genome.</title>
        <authorList>
            <person name="Ren Y."/>
            <person name="Zhang Z."/>
            <person name="Liu J."/>
            <person name="Staub J.E."/>
            <person name="Han Y."/>
            <person name="Cheng Z."/>
            <person name="Li X."/>
            <person name="Lu J."/>
            <person name="Miao H."/>
            <person name="Kang H."/>
            <person name="Xie B."/>
            <person name="Gu X."/>
            <person name="Wang X."/>
            <person name="Du Y."/>
            <person name="Jin W."/>
            <person name="Huang S."/>
        </authorList>
    </citation>
    <scope>NUCLEOTIDE SEQUENCE [LARGE SCALE GENOMIC DNA]</scope>
    <source>
        <strain evidence="2">cv. 9930</strain>
    </source>
</reference>
<dbReference type="Gramene" id="KGN63227">
    <property type="protein sequence ID" value="KGN63227"/>
    <property type="gene ID" value="Csa_2G416180"/>
</dbReference>
<reference evidence="1 2" key="3">
    <citation type="journal article" date="2010" name="BMC Genomics">
        <title>Transcriptome sequencing and comparative analysis of cucumber flowers with different sex types.</title>
        <authorList>
            <person name="Guo S."/>
            <person name="Zheng Y."/>
            <person name="Joung J.G."/>
            <person name="Liu S."/>
            <person name="Zhang Z."/>
            <person name="Crasta O.R."/>
            <person name="Sobral B.W."/>
            <person name="Xu Y."/>
            <person name="Huang S."/>
            <person name="Fei Z."/>
        </authorList>
    </citation>
    <scope>NUCLEOTIDE SEQUENCE [LARGE SCALE GENOMIC DNA]</scope>
    <source>
        <strain evidence="2">cv. 9930</strain>
    </source>
</reference>
<reference evidence="1 2" key="4">
    <citation type="journal article" date="2011" name="BMC Genomics">
        <title>RNA-Seq improves annotation of protein-coding genes in the cucumber genome.</title>
        <authorList>
            <person name="Li Z."/>
            <person name="Zhang Z."/>
            <person name="Yan P."/>
            <person name="Huang S."/>
            <person name="Fei Z."/>
            <person name="Lin K."/>
        </authorList>
    </citation>
    <scope>NUCLEOTIDE SEQUENCE [LARGE SCALE GENOMIC DNA]</scope>
    <source>
        <strain evidence="2">cv. 9930</strain>
    </source>
</reference>
<dbReference type="Proteomes" id="UP000029981">
    <property type="component" value="Chromosome 2"/>
</dbReference>
<evidence type="ECO:0000313" key="2">
    <source>
        <dbReference type="Proteomes" id="UP000029981"/>
    </source>
</evidence>
<gene>
    <name evidence="1" type="ORF">Csa_2G416180</name>
</gene>
<accession>A0A0A0LQZ5</accession>
<keyword evidence="2" id="KW-1185">Reference proteome</keyword>
<dbReference type="EMBL" id="CM002923">
    <property type="protein sequence ID" value="KGN63227.1"/>
    <property type="molecule type" value="Genomic_DNA"/>
</dbReference>
<protein>
    <submittedName>
        <fullName evidence="1">Uncharacterized protein</fullName>
    </submittedName>
</protein>
<proteinExistence type="predicted"/>
<reference evidence="1 2" key="1">
    <citation type="journal article" date="2009" name="Nat. Genet.">
        <title>The genome of the cucumber, Cucumis sativus L.</title>
        <authorList>
            <person name="Huang S."/>
            <person name="Li R."/>
            <person name="Zhang Z."/>
            <person name="Li L."/>
            <person name="Gu X."/>
            <person name="Fan W."/>
            <person name="Lucas W.J."/>
            <person name="Wang X."/>
            <person name="Xie B."/>
            <person name="Ni P."/>
            <person name="Ren Y."/>
            <person name="Zhu H."/>
            <person name="Li J."/>
            <person name="Lin K."/>
            <person name="Jin W."/>
            <person name="Fei Z."/>
            <person name="Li G."/>
            <person name="Staub J."/>
            <person name="Kilian A."/>
            <person name="van der Vossen E.A."/>
            <person name="Wu Y."/>
            <person name="Guo J."/>
            <person name="He J."/>
            <person name="Jia Z."/>
            <person name="Ren Y."/>
            <person name="Tian G."/>
            <person name="Lu Y."/>
            <person name="Ruan J."/>
            <person name="Qian W."/>
            <person name="Wang M."/>
            <person name="Huang Q."/>
            <person name="Li B."/>
            <person name="Xuan Z."/>
            <person name="Cao J."/>
            <person name="Asan"/>
            <person name="Wu Z."/>
            <person name="Zhang J."/>
            <person name="Cai Q."/>
            <person name="Bai Y."/>
            <person name="Zhao B."/>
            <person name="Han Y."/>
            <person name="Li Y."/>
            <person name="Li X."/>
            <person name="Wang S."/>
            <person name="Shi Q."/>
            <person name="Liu S."/>
            <person name="Cho W.K."/>
            <person name="Kim J.Y."/>
            <person name="Xu Y."/>
            <person name="Heller-Uszynska K."/>
            <person name="Miao H."/>
            <person name="Cheng Z."/>
            <person name="Zhang S."/>
            <person name="Wu J."/>
            <person name="Yang Y."/>
            <person name="Kang H."/>
            <person name="Li M."/>
            <person name="Liang H."/>
            <person name="Ren X."/>
            <person name="Shi Z."/>
            <person name="Wen M."/>
            <person name="Jian M."/>
            <person name="Yang H."/>
            <person name="Zhang G."/>
            <person name="Yang Z."/>
            <person name="Chen R."/>
            <person name="Liu S."/>
            <person name="Li J."/>
            <person name="Ma L."/>
            <person name="Liu H."/>
            <person name="Zhou Y."/>
            <person name="Zhao J."/>
            <person name="Fang X."/>
            <person name="Li G."/>
            <person name="Fang L."/>
            <person name="Li Y."/>
            <person name="Liu D."/>
            <person name="Zheng H."/>
            <person name="Zhang Y."/>
            <person name="Qin N."/>
            <person name="Li Z."/>
            <person name="Yang G."/>
            <person name="Yang S."/>
            <person name="Bolund L."/>
            <person name="Kristiansen K."/>
            <person name="Zheng H."/>
            <person name="Li S."/>
            <person name="Zhang X."/>
            <person name="Yang H."/>
            <person name="Wang J."/>
            <person name="Sun R."/>
            <person name="Zhang B."/>
            <person name="Jiang S."/>
            <person name="Wang J."/>
            <person name="Du Y."/>
            <person name="Li S."/>
        </authorList>
    </citation>
    <scope>NUCLEOTIDE SEQUENCE [LARGE SCALE GENOMIC DNA]</scope>
    <source>
        <strain evidence="2">cv. 9930</strain>
    </source>
</reference>